<evidence type="ECO:0000256" key="4">
    <source>
        <dbReference type="PROSITE-ProRule" id="PRU00723"/>
    </source>
</evidence>
<dbReference type="GO" id="GO:0008270">
    <property type="term" value="F:zinc ion binding"/>
    <property type="evidence" value="ECO:0007669"/>
    <property type="project" value="UniProtKB-KW"/>
</dbReference>
<name>A0AAD2CNQ2_9STRA</name>
<dbReference type="InterPro" id="IPR035979">
    <property type="entry name" value="RBD_domain_sf"/>
</dbReference>
<keyword evidence="1 4" id="KW-0479">Metal-binding</keyword>
<evidence type="ECO:0000256" key="2">
    <source>
        <dbReference type="ARBA" id="ARBA00022771"/>
    </source>
</evidence>
<dbReference type="PROSITE" id="PS50103">
    <property type="entry name" value="ZF_C3H1"/>
    <property type="match status" value="1"/>
</dbReference>
<keyword evidence="5" id="KW-0175">Coiled coil</keyword>
<accession>A0AAD2CNQ2</accession>
<evidence type="ECO:0000313" key="8">
    <source>
        <dbReference type="Proteomes" id="UP001295423"/>
    </source>
</evidence>
<evidence type="ECO:0000256" key="1">
    <source>
        <dbReference type="ARBA" id="ARBA00022723"/>
    </source>
</evidence>
<comment type="caution">
    <text evidence="7">The sequence shown here is derived from an EMBL/GenBank/DDBJ whole genome shotgun (WGS) entry which is preliminary data.</text>
</comment>
<reference evidence="7" key="1">
    <citation type="submission" date="2023-08" db="EMBL/GenBank/DDBJ databases">
        <authorList>
            <person name="Audoor S."/>
            <person name="Bilcke G."/>
        </authorList>
    </citation>
    <scope>NUCLEOTIDE SEQUENCE</scope>
</reference>
<protein>
    <recommendedName>
        <fullName evidence="6">C3H1-type domain-containing protein</fullName>
    </recommendedName>
</protein>
<evidence type="ECO:0000256" key="3">
    <source>
        <dbReference type="ARBA" id="ARBA00022833"/>
    </source>
</evidence>
<dbReference type="Gene3D" id="4.10.1000.10">
    <property type="entry name" value="Zinc finger, CCCH-type"/>
    <property type="match status" value="1"/>
</dbReference>
<dbReference type="GO" id="GO:0003676">
    <property type="term" value="F:nucleic acid binding"/>
    <property type="evidence" value="ECO:0007669"/>
    <property type="project" value="InterPro"/>
</dbReference>
<dbReference type="EMBL" id="CAKOGP040001001">
    <property type="protein sequence ID" value="CAJ1941045.1"/>
    <property type="molecule type" value="Genomic_DNA"/>
</dbReference>
<feature type="domain" description="C3H1-type" evidence="6">
    <location>
        <begin position="586"/>
        <end position="612"/>
    </location>
</feature>
<proteinExistence type="predicted"/>
<dbReference type="InterPro" id="IPR036855">
    <property type="entry name" value="Znf_CCCH_sf"/>
</dbReference>
<evidence type="ECO:0000256" key="5">
    <source>
        <dbReference type="SAM" id="Coils"/>
    </source>
</evidence>
<gene>
    <name evidence="7" type="ORF">CYCCA115_LOCUS7325</name>
</gene>
<keyword evidence="8" id="KW-1185">Reference proteome</keyword>
<dbReference type="SUPFAM" id="SSF90229">
    <property type="entry name" value="CCCH zinc finger"/>
    <property type="match status" value="1"/>
</dbReference>
<dbReference type="InterPro" id="IPR000571">
    <property type="entry name" value="Znf_CCCH"/>
</dbReference>
<sequence length="879" mass="98207">MTFSSEALLQSIGDGKWLDRINPPYKHQTLHGELLTSTKVSNPTAKKSFGFGVTATKNQRLPSKRFYLDNATFAANTIKVMKEWNDPNLSSLDRLLILQKQTVTAALIVAGDESDPYITIVTNPSITKIEIDDENLGAPFWSDILQEELAYKIGVPYNRPSHLAAAGTGWSTRTDTVTSREDLIDKIQPILLHPAKRFGSQQGAIHHVLLFPALVCPPVGFFWSTKTTFSEFVASIKALNGTAYRSFLTVLEVCRALIEPWFDTVNAAPKDFCFRMQSAQPLMNAMPSKDNPIPDGIEDESLLDPILELLDQLLWSYYEDRVLTDCESKESSTNSASQLHYLLRYGIKCFPESLTSVYGYRVPFLTYFVRPSKGWLMGVDHGALFSDERHQAQWIQSYQSVKVPVVDNGSFEPVIIQTKLDLAVRKERDDDDDDKITGPTVAATNDTPAETALVNKPSKVKESGDKAMVPAIIIRNVSPNDDLTNLSRCIVNGIRNLHGEEAEVVSCYFVGKRKGAANVFLEFKEIRHARIALHLDGMQVSSRLISVQLMKPGEESTAAAGTVAGIPEEKAVPDKPKRLNSHNDVYRRELCTRHASGHCWFGDKCDFAHGVLELRLHYQTKLHPERCLYIRNIVRNYPTDNLMHYIRKKYEQSMHSSPTFTAIHVRGTMGDALVEFQDSAQASVARQILDGISLVNLPLEVYPWKPAYQYAFVVYFKEDRYIPIDVGIPIDVIGRSQAPKSATSEGTAVASLKIEAQENDRKEEKLKQLLVRAKQEIKDLREGKRQQDEVVQLLGTSLHSMTLSLSTALSEIDSVMQQMVDLQQQVHTILPSQTNTSVSNSSSQPTDAIKTEIERLQQLLVSNSVSDQGSHSSLLSGLP</sequence>
<dbReference type="SMART" id="SM00356">
    <property type="entry name" value="ZnF_C3H1"/>
    <property type="match status" value="1"/>
</dbReference>
<evidence type="ECO:0000259" key="6">
    <source>
        <dbReference type="PROSITE" id="PS50103"/>
    </source>
</evidence>
<keyword evidence="3 4" id="KW-0862">Zinc</keyword>
<evidence type="ECO:0000313" key="7">
    <source>
        <dbReference type="EMBL" id="CAJ1941045.1"/>
    </source>
</evidence>
<feature type="zinc finger region" description="C3H1-type" evidence="4">
    <location>
        <begin position="586"/>
        <end position="612"/>
    </location>
</feature>
<dbReference type="AlphaFoldDB" id="A0AAD2CNQ2"/>
<feature type="coiled-coil region" evidence="5">
    <location>
        <begin position="752"/>
        <end position="825"/>
    </location>
</feature>
<keyword evidence="2 4" id="KW-0863">Zinc-finger</keyword>
<dbReference type="Proteomes" id="UP001295423">
    <property type="component" value="Unassembled WGS sequence"/>
</dbReference>
<dbReference type="Pfam" id="PF00642">
    <property type="entry name" value="zf-CCCH"/>
    <property type="match status" value="1"/>
</dbReference>
<organism evidence="7 8">
    <name type="scientific">Cylindrotheca closterium</name>
    <dbReference type="NCBI Taxonomy" id="2856"/>
    <lineage>
        <taxon>Eukaryota</taxon>
        <taxon>Sar</taxon>
        <taxon>Stramenopiles</taxon>
        <taxon>Ochrophyta</taxon>
        <taxon>Bacillariophyta</taxon>
        <taxon>Bacillariophyceae</taxon>
        <taxon>Bacillariophycidae</taxon>
        <taxon>Bacillariales</taxon>
        <taxon>Bacillariaceae</taxon>
        <taxon>Cylindrotheca</taxon>
    </lineage>
</organism>
<dbReference type="SUPFAM" id="SSF54928">
    <property type="entry name" value="RNA-binding domain, RBD"/>
    <property type="match status" value="1"/>
</dbReference>